<dbReference type="EMBL" id="JAAALK010000285">
    <property type="protein sequence ID" value="KAG8064939.1"/>
    <property type="molecule type" value="Genomic_DNA"/>
</dbReference>
<comment type="caution">
    <text evidence="1">The sequence shown here is derived from an EMBL/GenBank/DDBJ whole genome shotgun (WGS) entry which is preliminary data.</text>
</comment>
<accession>A0A8J5VYS6</accession>
<protein>
    <submittedName>
        <fullName evidence="1">Uncharacterized protein</fullName>
    </submittedName>
</protein>
<sequence length="202" mass="22352">MVAVERKARLSLEAANRKLKAEQIMLRAEVEKLRTEQATTGDELVKFWEEQAKLMEEANNLIGQKNSLVTEAAGLSSLIDELSSSRDILSKDRVKSEKVAFETMDNLQGVLEYFGTSWTLPSTSDIPLLRRLKMIQAAAKMMKTTGIRCGEISCQVAALGILRYYEDLGLSVAPDSGAAPITFDDHQLLKPSDDVVAAWQAF</sequence>
<keyword evidence="2" id="KW-1185">Reference proteome</keyword>
<gene>
    <name evidence="1" type="ORF">GUJ93_ZPchr0004g39745</name>
</gene>
<organism evidence="1 2">
    <name type="scientific">Zizania palustris</name>
    <name type="common">Northern wild rice</name>
    <dbReference type="NCBI Taxonomy" id="103762"/>
    <lineage>
        <taxon>Eukaryota</taxon>
        <taxon>Viridiplantae</taxon>
        <taxon>Streptophyta</taxon>
        <taxon>Embryophyta</taxon>
        <taxon>Tracheophyta</taxon>
        <taxon>Spermatophyta</taxon>
        <taxon>Magnoliopsida</taxon>
        <taxon>Liliopsida</taxon>
        <taxon>Poales</taxon>
        <taxon>Poaceae</taxon>
        <taxon>BOP clade</taxon>
        <taxon>Oryzoideae</taxon>
        <taxon>Oryzeae</taxon>
        <taxon>Zizaniinae</taxon>
        <taxon>Zizania</taxon>
    </lineage>
</organism>
<evidence type="ECO:0000313" key="1">
    <source>
        <dbReference type="EMBL" id="KAG8064939.1"/>
    </source>
</evidence>
<evidence type="ECO:0000313" key="2">
    <source>
        <dbReference type="Proteomes" id="UP000729402"/>
    </source>
</evidence>
<dbReference type="AlphaFoldDB" id="A0A8J5VYS6"/>
<reference evidence="1" key="1">
    <citation type="journal article" date="2021" name="bioRxiv">
        <title>Whole Genome Assembly and Annotation of Northern Wild Rice, Zizania palustris L., Supports a Whole Genome Duplication in the Zizania Genus.</title>
        <authorList>
            <person name="Haas M."/>
            <person name="Kono T."/>
            <person name="Macchietto M."/>
            <person name="Millas R."/>
            <person name="McGilp L."/>
            <person name="Shao M."/>
            <person name="Duquette J."/>
            <person name="Hirsch C.N."/>
            <person name="Kimball J."/>
        </authorList>
    </citation>
    <scope>NUCLEOTIDE SEQUENCE</scope>
    <source>
        <tissue evidence="1">Fresh leaf tissue</tissue>
    </source>
</reference>
<reference evidence="1" key="2">
    <citation type="submission" date="2021-02" db="EMBL/GenBank/DDBJ databases">
        <authorList>
            <person name="Kimball J.A."/>
            <person name="Haas M.W."/>
            <person name="Macchietto M."/>
            <person name="Kono T."/>
            <person name="Duquette J."/>
            <person name="Shao M."/>
        </authorList>
    </citation>
    <scope>NUCLEOTIDE SEQUENCE</scope>
    <source>
        <tissue evidence="1">Fresh leaf tissue</tissue>
    </source>
</reference>
<proteinExistence type="predicted"/>
<name>A0A8J5VYS6_ZIZPA</name>
<dbReference type="Proteomes" id="UP000729402">
    <property type="component" value="Unassembled WGS sequence"/>
</dbReference>